<protein>
    <recommendedName>
        <fullName evidence="4">Transporter</fullName>
    </recommendedName>
</protein>
<proteinExistence type="predicted"/>
<feature type="transmembrane region" description="Helical" evidence="1">
    <location>
        <begin position="47"/>
        <end position="76"/>
    </location>
</feature>
<keyword evidence="1" id="KW-0812">Transmembrane</keyword>
<dbReference type="InterPro" id="IPR009937">
    <property type="entry name" value="Phage_holin_3_6"/>
</dbReference>
<name>A0A510V005_9CELL</name>
<keyword evidence="1" id="KW-1133">Transmembrane helix</keyword>
<dbReference type="OrthoDB" id="5148485at2"/>
<organism evidence="2 3">
    <name type="scientific">Cellulomonas xylanilytica</name>
    <dbReference type="NCBI Taxonomy" id="233583"/>
    <lineage>
        <taxon>Bacteria</taxon>
        <taxon>Bacillati</taxon>
        <taxon>Actinomycetota</taxon>
        <taxon>Actinomycetes</taxon>
        <taxon>Micrococcales</taxon>
        <taxon>Cellulomonadaceae</taxon>
        <taxon>Cellulomonas</taxon>
    </lineage>
</organism>
<keyword evidence="1" id="KW-0472">Membrane</keyword>
<keyword evidence="3" id="KW-1185">Reference proteome</keyword>
<evidence type="ECO:0008006" key="4">
    <source>
        <dbReference type="Google" id="ProtNLM"/>
    </source>
</evidence>
<accession>A0A510V005</accession>
<sequence>MTTQSRLPGDEKSLGQLVSELSEQGARLVRAEIDLAKAEITGRAQQLGVGAALIAAGAVLALYLLAAGIATTIIVLDLWLDLWLAALIVCAFLLLVIVVLVLIGINRVKAGSPPTPARAIENVQNDIAAVKAGFSA</sequence>
<evidence type="ECO:0000313" key="3">
    <source>
        <dbReference type="Proteomes" id="UP000321118"/>
    </source>
</evidence>
<gene>
    <name evidence="2" type="ORF">CXY01_07580</name>
</gene>
<dbReference type="RefSeq" id="WP_146926077.1">
    <property type="nucleotide sequence ID" value="NZ_BJUB01000002.1"/>
</dbReference>
<dbReference type="Proteomes" id="UP000321118">
    <property type="component" value="Unassembled WGS sequence"/>
</dbReference>
<evidence type="ECO:0000313" key="2">
    <source>
        <dbReference type="EMBL" id="GEK20238.1"/>
    </source>
</evidence>
<dbReference type="EMBL" id="BJUB01000002">
    <property type="protein sequence ID" value="GEK20238.1"/>
    <property type="molecule type" value="Genomic_DNA"/>
</dbReference>
<dbReference type="AlphaFoldDB" id="A0A510V005"/>
<dbReference type="Pfam" id="PF07332">
    <property type="entry name" value="Phage_holin_3_6"/>
    <property type="match status" value="1"/>
</dbReference>
<feature type="transmembrane region" description="Helical" evidence="1">
    <location>
        <begin position="82"/>
        <end position="105"/>
    </location>
</feature>
<evidence type="ECO:0000256" key="1">
    <source>
        <dbReference type="SAM" id="Phobius"/>
    </source>
</evidence>
<comment type="caution">
    <text evidence="2">The sequence shown here is derived from an EMBL/GenBank/DDBJ whole genome shotgun (WGS) entry which is preliminary data.</text>
</comment>
<reference evidence="2 3" key="1">
    <citation type="submission" date="2019-07" db="EMBL/GenBank/DDBJ databases">
        <title>Whole genome shotgun sequence of Cellulomonas xylanilytica NBRC 101102.</title>
        <authorList>
            <person name="Hosoyama A."/>
            <person name="Uohara A."/>
            <person name="Ohji S."/>
            <person name="Ichikawa N."/>
        </authorList>
    </citation>
    <scope>NUCLEOTIDE SEQUENCE [LARGE SCALE GENOMIC DNA]</scope>
    <source>
        <strain evidence="2 3">NBRC 101102</strain>
    </source>
</reference>